<evidence type="ECO:0000313" key="1">
    <source>
        <dbReference type="EMBL" id="MDH6280814.1"/>
    </source>
</evidence>
<dbReference type="EMBL" id="JARXVC010000004">
    <property type="protein sequence ID" value="MDH6280814.1"/>
    <property type="molecule type" value="Genomic_DNA"/>
</dbReference>
<evidence type="ECO:0000313" key="2">
    <source>
        <dbReference type="Proteomes" id="UP001160334"/>
    </source>
</evidence>
<proteinExistence type="predicted"/>
<keyword evidence="2" id="KW-1185">Reference proteome</keyword>
<comment type="caution">
    <text evidence="1">The sequence shown here is derived from an EMBL/GenBank/DDBJ whole genome shotgun (WGS) entry which is preliminary data.</text>
</comment>
<protein>
    <submittedName>
        <fullName evidence="1">Uncharacterized protein</fullName>
    </submittedName>
</protein>
<sequence length="65" mass="7034">MTRESVAPATPDVLDHLHRKLDRLLPGGTLPEPRSDGYRSGITSAKIFVLDERAQHSGIPIDAGT</sequence>
<reference evidence="1 2" key="1">
    <citation type="submission" date="2023-04" db="EMBL/GenBank/DDBJ databases">
        <title>Forest soil microbial communities from Buena Vista Peninsula, Colon Province, Panama.</title>
        <authorList>
            <person name="Bouskill N."/>
        </authorList>
    </citation>
    <scope>NUCLEOTIDE SEQUENCE [LARGE SCALE GENOMIC DNA]</scope>
    <source>
        <strain evidence="1 2">CFH S0262</strain>
    </source>
</reference>
<dbReference type="Proteomes" id="UP001160334">
    <property type="component" value="Unassembled WGS sequence"/>
</dbReference>
<accession>A0ABT6MA47</accession>
<name>A0ABT6MA47_9NOCA</name>
<dbReference type="RefSeq" id="WP_280760152.1">
    <property type="nucleotide sequence ID" value="NZ_JARXVC010000004.1"/>
</dbReference>
<gene>
    <name evidence="1" type="ORF">M2280_002027</name>
</gene>
<organism evidence="1 2">
    <name type="scientific">Prescottella agglutinans</name>
    <dbReference type="NCBI Taxonomy" id="1644129"/>
    <lineage>
        <taxon>Bacteria</taxon>
        <taxon>Bacillati</taxon>
        <taxon>Actinomycetota</taxon>
        <taxon>Actinomycetes</taxon>
        <taxon>Mycobacteriales</taxon>
        <taxon>Nocardiaceae</taxon>
        <taxon>Prescottella</taxon>
    </lineage>
</organism>